<sequence>MHAWLLPLLAFTTAGALFTITPGLDSIMVLRTAAAEGRRAGVGAIFGIALGLTIWGLAAAFGLTALLAASSKAFFIVKCVGALYLLWIGCSQLFHPRAALTTSPPTTFRPPLTSRHDFWSGFRRGVLTDLLNPKAGIFVVTFFPQFIPPDANIVAFTLVQVVIQVLLTFIWLGLLVALTVPLARFFNKPVVVRRLDRLTGLVFIGFGAKIFLTHSPAAP</sequence>
<evidence type="ECO:0000256" key="1">
    <source>
        <dbReference type="ARBA" id="ARBA00004651"/>
    </source>
</evidence>
<organism evidence="7 8">
    <name type="scientific">Bombella saccharophila</name>
    <dbReference type="NCBI Taxonomy" id="2967338"/>
    <lineage>
        <taxon>Bacteria</taxon>
        <taxon>Pseudomonadati</taxon>
        <taxon>Pseudomonadota</taxon>
        <taxon>Alphaproteobacteria</taxon>
        <taxon>Acetobacterales</taxon>
        <taxon>Acetobacteraceae</taxon>
        <taxon>Bombella</taxon>
    </lineage>
</organism>
<keyword evidence="2" id="KW-1003">Cell membrane</keyword>
<dbReference type="Pfam" id="PF01810">
    <property type="entry name" value="LysE"/>
    <property type="match status" value="1"/>
</dbReference>
<dbReference type="Proteomes" id="UP001165648">
    <property type="component" value="Unassembled WGS sequence"/>
</dbReference>
<comment type="subcellular location">
    <subcellularLocation>
        <location evidence="1">Cell membrane</location>
        <topology evidence="1">Multi-pass membrane protein</topology>
    </subcellularLocation>
</comment>
<protein>
    <submittedName>
        <fullName evidence="7">LysE family translocator</fullName>
    </submittedName>
</protein>
<dbReference type="InterPro" id="IPR001123">
    <property type="entry name" value="LeuE-type"/>
</dbReference>
<feature type="transmembrane region" description="Helical" evidence="6">
    <location>
        <begin position="75"/>
        <end position="94"/>
    </location>
</feature>
<comment type="caution">
    <text evidence="7">The sequence shown here is derived from an EMBL/GenBank/DDBJ whole genome shotgun (WGS) entry which is preliminary data.</text>
</comment>
<evidence type="ECO:0000256" key="6">
    <source>
        <dbReference type="SAM" id="Phobius"/>
    </source>
</evidence>
<feature type="transmembrane region" description="Helical" evidence="6">
    <location>
        <begin position="153"/>
        <end position="186"/>
    </location>
</feature>
<keyword evidence="3 6" id="KW-0812">Transmembrane</keyword>
<evidence type="ECO:0000256" key="3">
    <source>
        <dbReference type="ARBA" id="ARBA00022692"/>
    </source>
</evidence>
<dbReference type="PIRSF" id="PIRSF006324">
    <property type="entry name" value="LeuE"/>
    <property type="match status" value="1"/>
</dbReference>
<evidence type="ECO:0000313" key="7">
    <source>
        <dbReference type="EMBL" id="MCX5613822.1"/>
    </source>
</evidence>
<dbReference type="PANTHER" id="PTHR30086:SF20">
    <property type="entry name" value="ARGININE EXPORTER PROTEIN ARGO-RELATED"/>
    <property type="match status" value="1"/>
</dbReference>
<keyword evidence="5 6" id="KW-0472">Membrane</keyword>
<keyword evidence="8" id="KW-1185">Reference proteome</keyword>
<feature type="transmembrane region" description="Helical" evidence="6">
    <location>
        <begin position="40"/>
        <end position="68"/>
    </location>
</feature>
<accession>A0ABT3W449</accession>
<evidence type="ECO:0000256" key="2">
    <source>
        <dbReference type="ARBA" id="ARBA00022475"/>
    </source>
</evidence>
<dbReference type="EMBL" id="JANIDW010000001">
    <property type="protein sequence ID" value="MCX5613822.1"/>
    <property type="molecule type" value="Genomic_DNA"/>
</dbReference>
<evidence type="ECO:0000256" key="4">
    <source>
        <dbReference type="ARBA" id="ARBA00022989"/>
    </source>
</evidence>
<name>A0ABT3W449_9PROT</name>
<evidence type="ECO:0000256" key="5">
    <source>
        <dbReference type="ARBA" id="ARBA00023136"/>
    </source>
</evidence>
<feature type="transmembrane region" description="Helical" evidence="6">
    <location>
        <begin position="198"/>
        <end position="217"/>
    </location>
</feature>
<gene>
    <name evidence="7" type="ORF">NQF64_00965</name>
</gene>
<proteinExistence type="predicted"/>
<reference evidence="7 8" key="1">
    <citation type="submission" date="2022-07" db="EMBL/GenBank/DDBJ databases">
        <title>Bombella genomes.</title>
        <authorList>
            <person name="Harer L."/>
            <person name="Styblova S."/>
            <person name="Ehrmann M."/>
        </authorList>
    </citation>
    <scope>NUCLEOTIDE SEQUENCE [LARGE SCALE GENOMIC DNA]</scope>
    <source>
        <strain evidence="7 8">TMW 2.2558</strain>
    </source>
</reference>
<dbReference type="RefSeq" id="WP_266106190.1">
    <property type="nucleotide sequence ID" value="NZ_JANIDW010000001.1"/>
</dbReference>
<keyword evidence="4 6" id="KW-1133">Transmembrane helix</keyword>
<evidence type="ECO:0000313" key="8">
    <source>
        <dbReference type="Proteomes" id="UP001165648"/>
    </source>
</evidence>
<dbReference type="PANTHER" id="PTHR30086">
    <property type="entry name" value="ARGININE EXPORTER PROTEIN ARGO"/>
    <property type="match status" value="1"/>
</dbReference>